<evidence type="ECO:0000256" key="1">
    <source>
        <dbReference type="SAM" id="Coils"/>
    </source>
</evidence>
<dbReference type="AlphaFoldDB" id="A0A2G9ULX0"/>
<evidence type="ECO:0000313" key="4">
    <source>
        <dbReference type="Proteomes" id="UP000230423"/>
    </source>
</evidence>
<sequence>EKLQEERDDAVFELQRATHRIAALEEERNDYAERAEAASSEARDMARHNKVLAIESLELREQLHELEAELVASRTNSNIANRGNSMFAEARAANAETLMGYANDDIETLKIQLAMFREREQKKDAEKVSSLINGGSGDIEAECPIIPPPKLTATPIEKQAQTPAGRQSSREEPFTPFATSKTPVCATGEPSFYQDEHR</sequence>
<dbReference type="EMBL" id="KZ346018">
    <property type="protein sequence ID" value="PIO71217.1"/>
    <property type="molecule type" value="Genomic_DNA"/>
</dbReference>
<keyword evidence="4" id="KW-1185">Reference proteome</keyword>
<feature type="region of interest" description="Disordered" evidence="2">
    <location>
        <begin position="138"/>
        <end position="198"/>
    </location>
</feature>
<dbReference type="OrthoDB" id="5873462at2759"/>
<accession>A0A2G9ULX0</accession>
<gene>
    <name evidence="3" type="ORF">TELCIR_06890</name>
</gene>
<protein>
    <submittedName>
        <fullName evidence="3">Uncharacterized protein</fullName>
    </submittedName>
</protein>
<feature type="non-terminal residue" evidence="3">
    <location>
        <position position="1"/>
    </location>
</feature>
<keyword evidence="1" id="KW-0175">Coiled coil</keyword>
<evidence type="ECO:0000313" key="3">
    <source>
        <dbReference type="EMBL" id="PIO71217.1"/>
    </source>
</evidence>
<organism evidence="3 4">
    <name type="scientific">Teladorsagia circumcincta</name>
    <name type="common">Brown stomach worm</name>
    <name type="synonym">Ostertagia circumcincta</name>
    <dbReference type="NCBI Taxonomy" id="45464"/>
    <lineage>
        <taxon>Eukaryota</taxon>
        <taxon>Metazoa</taxon>
        <taxon>Ecdysozoa</taxon>
        <taxon>Nematoda</taxon>
        <taxon>Chromadorea</taxon>
        <taxon>Rhabditida</taxon>
        <taxon>Rhabditina</taxon>
        <taxon>Rhabditomorpha</taxon>
        <taxon>Strongyloidea</taxon>
        <taxon>Trichostrongylidae</taxon>
        <taxon>Teladorsagia</taxon>
    </lineage>
</organism>
<proteinExistence type="predicted"/>
<dbReference type="Proteomes" id="UP000230423">
    <property type="component" value="Unassembled WGS sequence"/>
</dbReference>
<name>A0A2G9ULX0_TELCI</name>
<evidence type="ECO:0000256" key="2">
    <source>
        <dbReference type="SAM" id="MobiDB-lite"/>
    </source>
</evidence>
<reference evidence="3 4" key="1">
    <citation type="submission" date="2015-09" db="EMBL/GenBank/DDBJ databases">
        <title>Draft genome of the parasitic nematode Teladorsagia circumcincta isolate WARC Sus (inbred).</title>
        <authorList>
            <person name="Mitreva M."/>
        </authorList>
    </citation>
    <scope>NUCLEOTIDE SEQUENCE [LARGE SCALE GENOMIC DNA]</scope>
    <source>
        <strain evidence="3 4">S</strain>
    </source>
</reference>
<feature type="coiled-coil region" evidence="1">
    <location>
        <begin position="7"/>
        <end position="76"/>
    </location>
</feature>